<accession>A0A0F9CXQ2</accession>
<sequence length="76" mass="8734">MSILVDITHYNANSRDKNTYLRKFSVIDGATLRLYGYIGSIDYGISEIINKIQGKIENSKVDNRTGYSFEIHQIFN</sequence>
<evidence type="ECO:0000313" key="1">
    <source>
        <dbReference type="EMBL" id="KKL54143.1"/>
    </source>
</evidence>
<dbReference type="AlphaFoldDB" id="A0A0F9CXQ2"/>
<protein>
    <submittedName>
        <fullName evidence="1">Uncharacterized protein</fullName>
    </submittedName>
</protein>
<proteinExistence type="predicted"/>
<organism evidence="1">
    <name type="scientific">marine sediment metagenome</name>
    <dbReference type="NCBI Taxonomy" id="412755"/>
    <lineage>
        <taxon>unclassified sequences</taxon>
        <taxon>metagenomes</taxon>
        <taxon>ecological metagenomes</taxon>
    </lineage>
</organism>
<comment type="caution">
    <text evidence="1">The sequence shown here is derived from an EMBL/GenBank/DDBJ whole genome shotgun (WGS) entry which is preliminary data.</text>
</comment>
<name>A0A0F9CXQ2_9ZZZZ</name>
<gene>
    <name evidence="1" type="ORF">LCGC14_2268340</name>
</gene>
<dbReference type="EMBL" id="LAZR01031303">
    <property type="protein sequence ID" value="KKL54143.1"/>
    <property type="molecule type" value="Genomic_DNA"/>
</dbReference>
<reference evidence="1" key="1">
    <citation type="journal article" date="2015" name="Nature">
        <title>Complex archaea that bridge the gap between prokaryotes and eukaryotes.</title>
        <authorList>
            <person name="Spang A."/>
            <person name="Saw J.H."/>
            <person name="Jorgensen S.L."/>
            <person name="Zaremba-Niedzwiedzka K."/>
            <person name="Martijn J."/>
            <person name="Lind A.E."/>
            <person name="van Eijk R."/>
            <person name="Schleper C."/>
            <person name="Guy L."/>
            <person name="Ettema T.J."/>
        </authorList>
    </citation>
    <scope>NUCLEOTIDE SEQUENCE</scope>
</reference>